<dbReference type="PANTHER" id="PTHR46429:SF1">
    <property type="entry name" value="23S RRNA (GUANOSINE-2'-O-)-METHYLTRANSFERASE RLMB"/>
    <property type="match status" value="1"/>
</dbReference>
<keyword evidence="2 4" id="KW-0808">Transferase</keyword>
<dbReference type="PANTHER" id="PTHR46429">
    <property type="entry name" value="23S RRNA (GUANOSINE-2'-O-)-METHYLTRANSFERASE RLMB"/>
    <property type="match status" value="1"/>
</dbReference>
<evidence type="ECO:0000313" key="5">
    <source>
        <dbReference type="Proteomes" id="UP000231453"/>
    </source>
</evidence>
<dbReference type="Pfam" id="PF00588">
    <property type="entry name" value="SpoU_methylase"/>
    <property type="match status" value="1"/>
</dbReference>
<dbReference type="GO" id="GO:0005829">
    <property type="term" value="C:cytosol"/>
    <property type="evidence" value="ECO:0007669"/>
    <property type="project" value="TreeGrafter"/>
</dbReference>
<dbReference type="Gene3D" id="3.40.1280.10">
    <property type="match status" value="1"/>
</dbReference>
<feature type="domain" description="tRNA/rRNA methyltransferase SpoU type" evidence="3">
    <location>
        <begin position="3"/>
        <end position="146"/>
    </location>
</feature>
<dbReference type="GO" id="GO:0003723">
    <property type="term" value="F:RNA binding"/>
    <property type="evidence" value="ECO:0007669"/>
    <property type="project" value="InterPro"/>
</dbReference>
<evidence type="ECO:0000313" key="4">
    <source>
        <dbReference type="EMBL" id="PIZ95431.1"/>
    </source>
</evidence>
<dbReference type="InterPro" id="IPR004441">
    <property type="entry name" value="rRNA_MeTrfase_TrmH"/>
</dbReference>
<dbReference type="SUPFAM" id="SSF75217">
    <property type="entry name" value="alpha/beta knot"/>
    <property type="match status" value="1"/>
</dbReference>
<keyword evidence="1 4" id="KW-0489">Methyltransferase</keyword>
<protein>
    <submittedName>
        <fullName evidence="4">RNA methyltransferase</fullName>
    </submittedName>
</protein>
<proteinExistence type="predicted"/>
<name>A0A2M7V9C7_9BACT</name>
<dbReference type="EMBL" id="PFPL01000053">
    <property type="protein sequence ID" value="PIZ95431.1"/>
    <property type="molecule type" value="Genomic_DNA"/>
</dbReference>
<dbReference type="AlphaFoldDB" id="A0A2M7V9C7"/>
<dbReference type="GO" id="GO:0032259">
    <property type="term" value="P:methylation"/>
    <property type="evidence" value="ECO:0007669"/>
    <property type="project" value="UniProtKB-KW"/>
</dbReference>
<dbReference type="InterPro" id="IPR029028">
    <property type="entry name" value="Alpha/beta_knot_MTases"/>
</dbReference>
<evidence type="ECO:0000256" key="1">
    <source>
        <dbReference type="ARBA" id="ARBA00022603"/>
    </source>
</evidence>
<evidence type="ECO:0000259" key="3">
    <source>
        <dbReference type="Pfam" id="PF00588"/>
    </source>
</evidence>
<accession>A0A2M7V9C7</accession>
<gene>
    <name evidence="4" type="ORF">COX80_04485</name>
</gene>
<comment type="caution">
    <text evidence="4">The sequence shown here is derived from an EMBL/GenBank/DDBJ whole genome shotgun (WGS) entry which is preliminary data.</text>
</comment>
<organism evidence="4 5">
    <name type="scientific">Candidatus Magasanikbacteria bacterium CG_4_10_14_0_2_um_filter_33_14</name>
    <dbReference type="NCBI Taxonomy" id="1974636"/>
    <lineage>
        <taxon>Bacteria</taxon>
        <taxon>Candidatus Magasanikiibacteriota</taxon>
    </lineage>
</organism>
<dbReference type="GO" id="GO:0006396">
    <property type="term" value="P:RNA processing"/>
    <property type="evidence" value="ECO:0007669"/>
    <property type="project" value="InterPro"/>
</dbReference>
<dbReference type="InterPro" id="IPR029026">
    <property type="entry name" value="tRNA_m1G_MTases_N"/>
</dbReference>
<dbReference type="GO" id="GO:0008173">
    <property type="term" value="F:RNA methyltransferase activity"/>
    <property type="evidence" value="ECO:0007669"/>
    <property type="project" value="InterPro"/>
</dbReference>
<sequence>MKFYLILPDIRSCHNVGAMFRTADACGVDKLYLVGYTATPPKPQIDKVALGAETWIPWEHKKNLKRLITTLKKKGFFIVGLEKNERSIDISELNLQTQKDVVLIVGNEVDGVEPEISNLCDEVVHIPMYGKKESFNVSVAAGIGMYSIKSKLQNLKS</sequence>
<dbReference type="CDD" id="cd18097">
    <property type="entry name" value="SpoU-like"/>
    <property type="match status" value="1"/>
</dbReference>
<dbReference type="Proteomes" id="UP000231453">
    <property type="component" value="Unassembled WGS sequence"/>
</dbReference>
<evidence type="ECO:0000256" key="2">
    <source>
        <dbReference type="ARBA" id="ARBA00022679"/>
    </source>
</evidence>
<dbReference type="InterPro" id="IPR001537">
    <property type="entry name" value="SpoU_MeTrfase"/>
</dbReference>
<reference evidence="5" key="1">
    <citation type="submission" date="2017-09" db="EMBL/GenBank/DDBJ databases">
        <title>Depth-based differentiation of microbial function through sediment-hosted aquifers and enrichment of novel symbionts in the deep terrestrial subsurface.</title>
        <authorList>
            <person name="Probst A.J."/>
            <person name="Ladd B."/>
            <person name="Jarett J.K."/>
            <person name="Geller-Mcgrath D.E."/>
            <person name="Sieber C.M.K."/>
            <person name="Emerson J.B."/>
            <person name="Anantharaman K."/>
            <person name="Thomas B.C."/>
            <person name="Malmstrom R."/>
            <person name="Stieglmeier M."/>
            <person name="Klingl A."/>
            <person name="Woyke T."/>
            <person name="Ryan C.M."/>
            <person name="Banfield J.F."/>
        </authorList>
    </citation>
    <scope>NUCLEOTIDE SEQUENCE [LARGE SCALE GENOMIC DNA]</scope>
</reference>